<feature type="transmembrane region" description="Helical" evidence="1">
    <location>
        <begin position="12"/>
        <end position="32"/>
    </location>
</feature>
<keyword evidence="1" id="KW-0812">Transmembrane</keyword>
<dbReference type="EMBL" id="CP034413">
    <property type="protein sequence ID" value="QCI60600.1"/>
    <property type="molecule type" value="Genomic_DNA"/>
</dbReference>
<keyword evidence="1" id="KW-1133">Transmembrane helix</keyword>
<reference evidence="3" key="1">
    <citation type="submission" date="2018-12" db="EMBL/GenBank/DDBJ databases">
        <title>Dusodibacter welbiota gen. nov., sp. nov., isolated from human faeces and emended description of the Oscillibacter genus.</title>
        <authorList>
            <person name="Le Roy T."/>
            <person name="Van der Smissen P."/>
            <person name="Delzenne N."/>
            <person name="Muccioli G."/>
            <person name="Collet J.F."/>
            <person name="Cani P.D."/>
        </authorList>
    </citation>
    <scope>NUCLEOTIDE SEQUENCE [LARGE SCALE GENOMIC DNA]</scope>
    <source>
        <strain evidence="3">J115</strain>
    </source>
</reference>
<keyword evidence="3" id="KW-1185">Reference proteome</keyword>
<dbReference type="KEGG" id="obj:EIO64_16465"/>
<dbReference type="AlphaFoldDB" id="A0A4D7AXG9"/>
<sequence>MIHTEGDLTHFIRTITTIAVSAAFATIAEPMIRKRILSSEELRIVLQRAAMNEEIADGEISVQDIQQILLNEYSLKVINVSGQCSLGGVENAKPTMWNLQMYIKVIGLSQSSA</sequence>
<dbReference type="RefSeq" id="WP_158629827.1">
    <property type="nucleotide sequence ID" value="NZ_CP034413.3"/>
</dbReference>
<keyword evidence="1" id="KW-0472">Membrane</keyword>
<evidence type="ECO:0000313" key="2">
    <source>
        <dbReference type="EMBL" id="QCI60600.1"/>
    </source>
</evidence>
<name>A0A4D7AXG9_9FIRM</name>
<evidence type="ECO:0000256" key="1">
    <source>
        <dbReference type="SAM" id="Phobius"/>
    </source>
</evidence>
<dbReference type="GeneID" id="89522500"/>
<organism evidence="2 3">
    <name type="scientific">Dysosmobacter welbionis</name>
    <dbReference type="NCBI Taxonomy" id="2093857"/>
    <lineage>
        <taxon>Bacteria</taxon>
        <taxon>Bacillati</taxon>
        <taxon>Bacillota</taxon>
        <taxon>Clostridia</taxon>
        <taxon>Eubacteriales</taxon>
        <taxon>Oscillospiraceae</taxon>
        <taxon>Dysosmobacter</taxon>
    </lineage>
</organism>
<gene>
    <name evidence="2" type="ORF">EIO64_16465</name>
</gene>
<accession>A0A4D7AXG9</accession>
<evidence type="ECO:0000313" key="3">
    <source>
        <dbReference type="Proteomes" id="UP000298642"/>
    </source>
</evidence>
<dbReference type="Proteomes" id="UP000298642">
    <property type="component" value="Chromosome"/>
</dbReference>
<protein>
    <submittedName>
        <fullName evidence="2">Uncharacterized protein</fullName>
    </submittedName>
</protein>
<proteinExistence type="predicted"/>